<dbReference type="PANTHER" id="PTHR11715:SF3">
    <property type="entry name" value="GLYCINE CLEAVAGE SYSTEM H PROTEIN-RELATED"/>
    <property type="match status" value="1"/>
</dbReference>
<sequence length="130" mass="13770">MPSIPRDLRYTTDHEWLTIGDDVSVAGVTAIAAEALGDVVYLDLPEVGTTLRAGEPCGEIESTKAVSELYAPADGVVVEVNAEVVAEPGLLNAEPYGRGWLLRLRITGAPDLLDAHAYAALVGAEVEELR</sequence>
<dbReference type="PROSITE" id="PS00189">
    <property type="entry name" value="LIPOYL"/>
    <property type="match status" value="1"/>
</dbReference>
<dbReference type="HAMAP" id="MF_00272">
    <property type="entry name" value="GcvH"/>
    <property type="match status" value="1"/>
</dbReference>
<dbReference type="NCBIfam" id="TIGR00527">
    <property type="entry name" value="gcvH"/>
    <property type="match status" value="1"/>
</dbReference>
<dbReference type="InterPro" id="IPR002930">
    <property type="entry name" value="GCV_H"/>
</dbReference>
<accession>A0ABY5YX37</accession>
<comment type="cofactor">
    <cofactor evidence="3">
        <name>(R)-lipoate</name>
        <dbReference type="ChEBI" id="CHEBI:83088"/>
    </cofactor>
    <text evidence="3">Binds 1 lipoyl cofactor covalently.</text>
</comment>
<comment type="similarity">
    <text evidence="1 3">Belongs to the GcvH family.</text>
</comment>
<gene>
    <name evidence="3 5" type="primary">gcvH</name>
    <name evidence="5" type="ORF">Drose_24085</name>
</gene>
<evidence type="ECO:0000259" key="4">
    <source>
        <dbReference type="PROSITE" id="PS50968"/>
    </source>
</evidence>
<evidence type="ECO:0000313" key="5">
    <source>
        <dbReference type="EMBL" id="UWZ34310.1"/>
    </source>
</evidence>
<dbReference type="InterPro" id="IPR011053">
    <property type="entry name" value="Single_hybrid_motif"/>
</dbReference>
<dbReference type="Gene3D" id="2.40.50.100">
    <property type="match status" value="1"/>
</dbReference>
<proteinExistence type="inferred from homology"/>
<evidence type="ECO:0000256" key="3">
    <source>
        <dbReference type="HAMAP-Rule" id="MF_00272"/>
    </source>
</evidence>
<dbReference type="EMBL" id="CP073721">
    <property type="protein sequence ID" value="UWZ34310.1"/>
    <property type="molecule type" value="Genomic_DNA"/>
</dbReference>
<dbReference type="SUPFAM" id="SSF51230">
    <property type="entry name" value="Single hybrid motif"/>
    <property type="match status" value="1"/>
</dbReference>
<dbReference type="Proteomes" id="UP001058271">
    <property type="component" value="Chromosome"/>
</dbReference>
<dbReference type="Pfam" id="PF01597">
    <property type="entry name" value="GCV_H"/>
    <property type="match status" value="1"/>
</dbReference>
<dbReference type="PROSITE" id="PS50968">
    <property type="entry name" value="BIOTINYL_LIPOYL"/>
    <property type="match status" value="1"/>
</dbReference>
<feature type="modified residue" description="N6-lipoyllysine" evidence="3">
    <location>
        <position position="64"/>
    </location>
</feature>
<dbReference type="PANTHER" id="PTHR11715">
    <property type="entry name" value="GLYCINE CLEAVAGE SYSTEM H PROTEIN"/>
    <property type="match status" value="1"/>
</dbReference>
<reference evidence="5" key="1">
    <citation type="submission" date="2021-04" db="EMBL/GenBank/DDBJ databases">
        <title>Biosynthetic gene clusters of Dactylosporangioum roseum.</title>
        <authorList>
            <person name="Hartkoorn R.C."/>
            <person name="Beaudoing E."/>
            <person name="Hot D."/>
            <person name="Moureu S."/>
        </authorList>
    </citation>
    <scope>NUCLEOTIDE SEQUENCE</scope>
    <source>
        <strain evidence="5">NRRL B-16295</strain>
    </source>
</reference>
<organism evidence="5 6">
    <name type="scientific">Dactylosporangium roseum</name>
    <dbReference type="NCBI Taxonomy" id="47989"/>
    <lineage>
        <taxon>Bacteria</taxon>
        <taxon>Bacillati</taxon>
        <taxon>Actinomycetota</taxon>
        <taxon>Actinomycetes</taxon>
        <taxon>Micromonosporales</taxon>
        <taxon>Micromonosporaceae</taxon>
        <taxon>Dactylosporangium</taxon>
    </lineage>
</organism>
<dbReference type="InterPro" id="IPR017453">
    <property type="entry name" value="GCV_H_sub"/>
</dbReference>
<evidence type="ECO:0000313" key="6">
    <source>
        <dbReference type="Proteomes" id="UP001058271"/>
    </source>
</evidence>
<feature type="domain" description="Lipoyl-binding" evidence="4">
    <location>
        <begin position="23"/>
        <end position="105"/>
    </location>
</feature>
<comment type="subunit">
    <text evidence="3">The glycine cleavage system is composed of four proteins: P, T, L and H.</text>
</comment>
<name>A0ABY5YX37_9ACTN</name>
<keyword evidence="2 3" id="KW-0450">Lipoyl</keyword>
<dbReference type="CDD" id="cd06848">
    <property type="entry name" value="GCS_H"/>
    <property type="match status" value="1"/>
</dbReference>
<dbReference type="InterPro" id="IPR000089">
    <property type="entry name" value="Biotin_lipoyl"/>
</dbReference>
<dbReference type="InterPro" id="IPR003016">
    <property type="entry name" value="2-oxoA_DH_lipoyl-BS"/>
</dbReference>
<evidence type="ECO:0000256" key="2">
    <source>
        <dbReference type="ARBA" id="ARBA00022823"/>
    </source>
</evidence>
<dbReference type="NCBIfam" id="NF002270">
    <property type="entry name" value="PRK01202.1"/>
    <property type="match status" value="1"/>
</dbReference>
<protein>
    <recommendedName>
        <fullName evidence="3">Glycine cleavage system H protein</fullName>
    </recommendedName>
</protein>
<evidence type="ECO:0000256" key="1">
    <source>
        <dbReference type="ARBA" id="ARBA00009249"/>
    </source>
</evidence>
<dbReference type="InterPro" id="IPR033753">
    <property type="entry name" value="GCV_H/Fam206"/>
</dbReference>
<keyword evidence="6" id="KW-1185">Reference proteome</keyword>
<dbReference type="RefSeq" id="WP_260723613.1">
    <property type="nucleotide sequence ID" value="NZ_BAAABS010000025.1"/>
</dbReference>
<comment type="function">
    <text evidence="3">The glycine cleavage system catalyzes the degradation of glycine. The H protein shuttles the methylamine group of glycine from the P protein to the T protein.</text>
</comment>